<organism evidence="1 2">
    <name type="scientific">Monoraphidium neglectum</name>
    <dbReference type="NCBI Taxonomy" id="145388"/>
    <lineage>
        <taxon>Eukaryota</taxon>
        <taxon>Viridiplantae</taxon>
        <taxon>Chlorophyta</taxon>
        <taxon>core chlorophytes</taxon>
        <taxon>Chlorophyceae</taxon>
        <taxon>CS clade</taxon>
        <taxon>Sphaeropleales</taxon>
        <taxon>Selenastraceae</taxon>
        <taxon>Monoraphidium</taxon>
    </lineage>
</organism>
<feature type="non-terminal residue" evidence="1">
    <location>
        <position position="84"/>
    </location>
</feature>
<reference evidence="1 2" key="1">
    <citation type="journal article" date="2013" name="BMC Genomics">
        <title>Reconstruction of the lipid metabolism for the microalga Monoraphidium neglectum from its genome sequence reveals characteristics suitable for biofuel production.</title>
        <authorList>
            <person name="Bogen C."/>
            <person name="Al-Dilaimi A."/>
            <person name="Albersmeier A."/>
            <person name="Wichmann J."/>
            <person name="Grundmann M."/>
            <person name="Rupp O."/>
            <person name="Lauersen K.J."/>
            <person name="Blifernez-Klassen O."/>
            <person name="Kalinowski J."/>
            <person name="Goesmann A."/>
            <person name="Mussgnug J.H."/>
            <person name="Kruse O."/>
        </authorList>
    </citation>
    <scope>NUCLEOTIDE SEQUENCE [LARGE SCALE GENOMIC DNA]</scope>
    <source>
        <strain evidence="1 2">SAG 48.87</strain>
    </source>
</reference>
<dbReference type="GeneID" id="25733192"/>
<sequence>MAPSVSDVVLRLAALEQHFAGSPMCFAAVDADEIFESASANGGPLSRAALEALQQMLSTGGGAACAAAAAVAAAVKTSPRRLQQ</sequence>
<dbReference type="Proteomes" id="UP000054498">
    <property type="component" value="Unassembled WGS sequence"/>
</dbReference>
<keyword evidence="2" id="KW-1185">Reference proteome</keyword>
<dbReference type="EMBL" id="KK105621">
    <property type="protein sequence ID" value="KIY92439.1"/>
    <property type="molecule type" value="Genomic_DNA"/>
</dbReference>
<gene>
    <name evidence="1" type="ORF">MNEG_15522</name>
</gene>
<evidence type="ECO:0000313" key="1">
    <source>
        <dbReference type="EMBL" id="KIY92439.1"/>
    </source>
</evidence>
<dbReference type="AlphaFoldDB" id="A0A0D2LKG9"/>
<evidence type="ECO:0000313" key="2">
    <source>
        <dbReference type="Proteomes" id="UP000054498"/>
    </source>
</evidence>
<dbReference type="RefSeq" id="XP_013891459.1">
    <property type="nucleotide sequence ID" value="XM_014036005.1"/>
</dbReference>
<proteinExistence type="predicted"/>
<protein>
    <submittedName>
        <fullName evidence="1">Uncharacterized protein</fullName>
    </submittedName>
</protein>
<name>A0A0D2LKG9_9CHLO</name>
<dbReference type="KEGG" id="mng:MNEG_15522"/>
<accession>A0A0D2LKG9</accession>